<dbReference type="InterPro" id="IPR036390">
    <property type="entry name" value="WH_DNA-bd_sf"/>
</dbReference>
<dbReference type="NCBIfam" id="NF009888">
    <property type="entry name" value="PRK13348.1"/>
    <property type="match status" value="1"/>
</dbReference>
<sequence length="301" mass="33770">MLDTHKGEALLAVIDSGSFEQAAKWLHLTPSAVSQRISALESQLGTPLLIRSRPCRATRAGQRLLQYLRRSQLLEHEFLAELEHEQQHFLPVTMVVNHDTLATWLLPALSQFLQAEQLLLDISLDDQDHTYTLLESGQALVGISSESEALRGCRAQALGIMRYRLLAHPDFAARYFPQGLQREAARRAPLMVFNRKDALQSNFLLRTLGLPSTHLNCHYVPSSEAFLQAIELGLGYGMVPEIQYQPATGLRPLIDLAPSQATDITLYWHCWQVQSPKLERLSQAVIQAAKQALLPLPSERL</sequence>
<evidence type="ECO:0000313" key="6">
    <source>
        <dbReference type="EMBL" id="MCB5197217.1"/>
    </source>
</evidence>
<keyword evidence="3" id="KW-0238">DNA-binding</keyword>
<dbReference type="NCBIfam" id="NF002964">
    <property type="entry name" value="PRK03635.1"/>
    <property type="match status" value="1"/>
</dbReference>
<evidence type="ECO:0000256" key="3">
    <source>
        <dbReference type="ARBA" id="ARBA00023125"/>
    </source>
</evidence>
<evidence type="ECO:0000256" key="4">
    <source>
        <dbReference type="ARBA" id="ARBA00023163"/>
    </source>
</evidence>
<dbReference type="PANTHER" id="PTHR30579">
    <property type="entry name" value="TRANSCRIPTIONAL REGULATOR"/>
    <property type="match status" value="1"/>
</dbReference>
<dbReference type="Gene3D" id="3.40.190.290">
    <property type="match status" value="1"/>
</dbReference>
<evidence type="ECO:0000259" key="5">
    <source>
        <dbReference type="PROSITE" id="PS50931"/>
    </source>
</evidence>
<reference evidence="6 7" key="1">
    <citation type="submission" date="2021-10" db="EMBL/GenBank/DDBJ databases">
        <authorList>
            <person name="Chen M."/>
        </authorList>
    </citation>
    <scope>NUCLEOTIDE SEQUENCE [LARGE SCALE GENOMIC DNA]</scope>
    <source>
        <strain evidence="6 7">H3-26</strain>
    </source>
</reference>
<comment type="caution">
    <text evidence="6">The sequence shown here is derived from an EMBL/GenBank/DDBJ whole genome shotgun (WGS) entry which is preliminary data.</text>
</comment>
<dbReference type="Pfam" id="PF03466">
    <property type="entry name" value="LysR_substrate"/>
    <property type="match status" value="1"/>
</dbReference>
<evidence type="ECO:0000256" key="2">
    <source>
        <dbReference type="ARBA" id="ARBA00023015"/>
    </source>
</evidence>
<dbReference type="RefSeq" id="WP_226764943.1">
    <property type="nucleotide sequence ID" value="NZ_JAJAWG010000011.1"/>
</dbReference>
<dbReference type="InterPro" id="IPR036388">
    <property type="entry name" value="WH-like_DNA-bd_sf"/>
</dbReference>
<dbReference type="PRINTS" id="PR00039">
    <property type="entry name" value="HTHLYSR"/>
</dbReference>
<dbReference type="Pfam" id="PF00126">
    <property type="entry name" value="HTH_1"/>
    <property type="match status" value="1"/>
</dbReference>
<dbReference type="InterPro" id="IPR017685">
    <property type="entry name" value="ArgP"/>
</dbReference>
<keyword evidence="7" id="KW-1185">Reference proteome</keyword>
<dbReference type="NCBIfam" id="TIGR03298">
    <property type="entry name" value="argP"/>
    <property type="match status" value="1"/>
</dbReference>
<comment type="similarity">
    <text evidence="1">Belongs to the LysR transcriptional regulatory family.</text>
</comment>
<organism evidence="6 7">
    <name type="scientific">Deefgea salmonis</name>
    <dbReference type="NCBI Taxonomy" id="2875502"/>
    <lineage>
        <taxon>Bacteria</taxon>
        <taxon>Pseudomonadati</taxon>
        <taxon>Pseudomonadota</taxon>
        <taxon>Betaproteobacteria</taxon>
        <taxon>Neisseriales</taxon>
        <taxon>Chitinibacteraceae</taxon>
        <taxon>Deefgea</taxon>
    </lineage>
</organism>
<name>A0ABS8BN94_9NEIS</name>
<gene>
    <name evidence="6" type="ORF">LG219_13190</name>
</gene>
<dbReference type="InterPro" id="IPR050176">
    <property type="entry name" value="LTTR"/>
</dbReference>
<keyword evidence="4" id="KW-0804">Transcription</keyword>
<dbReference type="SUPFAM" id="SSF46785">
    <property type="entry name" value="Winged helix' DNA-binding domain"/>
    <property type="match status" value="1"/>
</dbReference>
<accession>A0ABS8BN94</accession>
<evidence type="ECO:0000313" key="7">
    <source>
        <dbReference type="Proteomes" id="UP001198034"/>
    </source>
</evidence>
<dbReference type="SUPFAM" id="SSF53850">
    <property type="entry name" value="Periplasmic binding protein-like II"/>
    <property type="match status" value="1"/>
</dbReference>
<protein>
    <submittedName>
        <fullName evidence="6">LysR family transcriptional regulator ArgP</fullName>
    </submittedName>
</protein>
<keyword evidence="2" id="KW-0805">Transcription regulation</keyword>
<dbReference type="InterPro" id="IPR005119">
    <property type="entry name" value="LysR_subst-bd"/>
</dbReference>
<dbReference type="Gene3D" id="1.10.10.10">
    <property type="entry name" value="Winged helix-like DNA-binding domain superfamily/Winged helix DNA-binding domain"/>
    <property type="match status" value="1"/>
</dbReference>
<feature type="domain" description="HTH lysR-type" evidence="5">
    <location>
        <begin position="8"/>
        <end position="58"/>
    </location>
</feature>
<dbReference type="EMBL" id="JAJAWG010000011">
    <property type="protein sequence ID" value="MCB5197217.1"/>
    <property type="molecule type" value="Genomic_DNA"/>
</dbReference>
<dbReference type="PROSITE" id="PS50931">
    <property type="entry name" value="HTH_LYSR"/>
    <property type="match status" value="1"/>
</dbReference>
<dbReference type="PANTHER" id="PTHR30579:SF2">
    <property type="entry name" value="HTH-TYPE TRANSCRIPTIONAL REGULATOR ARGP"/>
    <property type="match status" value="1"/>
</dbReference>
<evidence type="ECO:0000256" key="1">
    <source>
        <dbReference type="ARBA" id="ARBA00009437"/>
    </source>
</evidence>
<dbReference type="Proteomes" id="UP001198034">
    <property type="component" value="Unassembled WGS sequence"/>
</dbReference>
<proteinExistence type="inferred from homology"/>
<dbReference type="InterPro" id="IPR000847">
    <property type="entry name" value="LysR_HTH_N"/>
</dbReference>